<dbReference type="PANTHER" id="PTHR12778:SF9">
    <property type="entry name" value="ACETYL-COENZYME A TRANSPORTER 1"/>
    <property type="match status" value="1"/>
</dbReference>
<evidence type="ECO:0000256" key="3">
    <source>
        <dbReference type="ARBA" id="ARBA00022989"/>
    </source>
</evidence>
<dbReference type="EMBL" id="HBIO01001171">
    <property type="protein sequence ID" value="CAE0455998.1"/>
    <property type="molecule type" value="Transcribed_RNA"/>
</dbReference>
<feature type="transmembrane region" description="Helical" evidence="6">
    <location>
        <begin position="175"/>
        <end position="194"/>
    </location>
</feature>
<evidence type="ECO:0000256" key="6">
    <source>
        <dbReference type="SAM" id="Phobius"/>
    </source>
</evidence>
<evidence type="ECO:0000313" key="7">
    <source>
        <dbReference type="EMBL" id="CAE0455998.1"/>
    </source>
</evidence>
<accession>A0A7S3PUJ4</accession>
<feature type="transmembrane region" description="Helical" evidence="6">
    <location>
        <begin position="444"/>
        <end position="465"/>
    </location>
</feature>
<gene>
    <name evidence="7" type="ORF">CDEB00056_LOCUS839</name>
</gene>
<feature type="transmembrane region" description="Helical" evidence="6">
    <location>
        <begin position="471"/>
        <end position="491"/>
    </location>
</feature>
<name>A0A7S3PUJ4_9STRA</name>
<dbReference type="GO" id="GO:0016020">
    <property type="term" value="C:membrane"/>
    <property type="evidence" value="ECO:0007669"/>
    <property type="project" value="UniProtKB-SubCell"/>
</dbReference>
<dbReference type="GO" id="GO:0035348">
    <property type="term" value="P:acetyl-CoA transmembrane transport"/>
    <property type="evidence" value="ECO:0007669"/>
    <property type="project" value="InterPro"/>
</dbReference>
<evidence type="ECO:0000256" key="2">
    <source>
        <dbReference type="ARBA" id="ARBA00022692"/>
    </source>
</evidence>
<organism evidence="7">
    <name type="scientific">Chaetoceros debilis</name>
    <dbReference type="NCBI Taxonomy" id="122233"/>
    <lineage>
        <taxon>Eukaryota</taxon>
        <taxon>Sar</taxon>
        <taxon>Stramenopiles</taxon>
        <taxon>Ochrophyta</taxon>
        <taxon>Bacillariophyta</taxon>
        <taxon>Coscinodiscophyceae</taxon>
        <taxon>Chaetocerotophycidae</taxon>
        <taxon>Chaetocerotales</taxon>
        <taxon>Chaetocerotaceae</taxon>
        <taxon>Chaetoceros</taxon>
    </lineage>
</organism>
<feature type="compositionally biased region" description="Polar residues" evidence="5">
    <location>
        <begin position="13"/>
        <end position="22"/>
    </location>
</feature>
<proteinExistence type="predicted"/>
<dbReference type="InterPro" id="IPR036259">
    <property type="entry name" value="MFS_trans_sf"/>
</dbReference>
<sequence>MKHRKPKSMIDSGGNTSSTSKASKNEFFDMATNGGGIFGGKNRNNNPLDGMDADDMPVVDDTYNYALLIALYTLQGIPMGLSASIPFLIQQKVKTLASLATTTAASTAADGAVKAGTAAAASIASSASAHADITKMAYNAQAIFALCSWPFSLKLLWAPIVDACFLKRYGRRKSWLVPVQMLAGIIMFVGSDFVERELGLGDISGSDSGGFDVKGVTAFFFVLYFLMATQDIAVDGWALTMLSKKNRGKGPVCNSIGQNLGYFLAFVGFLALNDPDSSEKLWRPLLRLKSNPGKGLVSLGGFIRSMGGLMIGLTTFVAIFKRENRADANANAIEISKSPNENDDDDEDAEIDAAEIGLRETYRRLWAVCKLPAVRLLFVILLTNRFPTALSDKVKFLKAVEFGLSKQTTALLAPTIILPLGIAVPIIAAKIFKGNPLGQFMTAYKLRVTLVPLFDIIMLLAVRSLKDATEFSSMAIFWAAVVGSTALFSIVESMQFNAQMVFFAHRVDPAIGGTYMTLLNTAANLGGTWPASVVMYMVGQMSVPPTCESVNGSEICSGGRESYFPLQAIFSVLGCTWVYFMGSKVKHLADLPDEAWRTHQDDDDIGTDVETTKRRKRGKKAR</sequence>
<keyword evidence="2 6" id="KW-0812">Transmembrane</keyword>
<evidence type="ECO:0000256" key="1">
    <source>
        <dbReference type="ARBA" id="ARBA00004141"/>
    </source>
</evidence>
<feature type="transmembrane region" description="Helical" evidence="6">
    <location>
        <begin position="365"/>
        <end position="383"/>
    </location>
</feature>
<comment type="subcellular location">
    <subcellularLocation>
        <location evidence="1">Membrane</location>
        <topology evidence="1">Multi-pass membrane protein</topology>
    </subcellularLocation>
</comment>
<evidence type="ECO:0000256" key="5">
    <source>
        <dbReference type="SAM" id="MobiDB-lite"/>
    </source>
</evidence>
<dbReference type="InterPro" id="IPR024371">
    <property type="entry name" value="AcetylCoA_trans_1-like"/>
</dbReference>
<dbReference type="AlphaFoldDB" id="A0A7S3PUJ4"/>
<dbReference type="GO" id="GO:0008521">
    <property type="term" value="F:acetyl-CoA transmembrane transporter activity"/>
    <property type="evidence" value="ECO:0007669"/>
    <property type="project" value="InterPro"/>
</dbReference>
<reference evidence="7" key="1">
    <citation type="submission" date="2021-01" db="EMBL/GenBank/DDBJ databases">
        <authorList>
            <person name="Corre E."/>
            <person name="Pelletier E."/>
            <person name="Niang G."/>
            <person name="Scheremetjew M."/>
            <person name="Finn R."/>
            <person name="Kale V."/>
            <person name="Holt S."/>
            <person name="Cochrane G."/>
            <person name="Meng A."/>
            <person name="Brown T."/>
            <person name="Cohen L."/>
        </authorList>
    </citation>
    <scope>NUCLEOTIDE SEQUENCE</scope>
    <source>
        <strain evidence="7">MM31A-1</strain>
    </source>
</reference>
<feature type="region of interest" description="Disordered" evidence="5">
    <location>
        <begin position="599"/>
        <end position="622"/>
    </location>
</feature>
<feature type="compositionally biased region" description="Basic residues" evidence="5">
    <location>
        <begin position="613"/>
        <end position="622"/>
    </location>
</feature>
<dbReference type="Pfam" id="PF13000">
    <property type="entry name" value="Acatn"/>
    <property type="match status" value="3"/>
</dbReference>
<evidence type="ECO:0000256" key="4">
    <source>
        <dbReference type="ARBA" id="ARBA00023136"/>
    </source>
</evidence>
<dbReference type="InterPro" id="IPR004752">
    <property type="entry name" value="AmpG_permease/AT-1"/>
</dbReference>
<keyword evidence="3 6" id="KW-1133">Transmembrane helix</keyword>
<feature type="transmembrane region" description="Helical" evidence="6">
    <location>
        <begin position="252"/>
        <end position="272"/>
    </location>
</feature>
<feature type="transmembrane region" description="Helical" evidence="6">
    <location>
        <begin position="296"/>
        <end position="320"/>
    </location>
</feature>
<dbReference type="SUPFAM" id="SSF103473">
    <property type="entry name" value="MFS general substrate transporter"/>
    <property type="match status" value="1"/>
</dbReference>
<feature type="region of interest" description="Disordered" evidence="5">
    <location>
        <begin position="1"/>
        <end position="23"/>
    </location>
</feature>
<feature type="transmembrane region" description="Helical" evidence="6">
    <location>
        <begin position="411"/>
        <end position="432"/>
    </location>
</feature>
<dbReference type="PANTHER" id="PTHR12778">
    <property type="entry name" value="SOLUTE CARRIER FAMILY 33 ACETYL-COA TRANSPORTER -RELATED"/>
    <property type="match status" value="1"/>
</dbReference>
<protein>
    <submittedName>
        <fullName evidence="7">Uncharacterized protein</fullName>
    </submittedName>
</protein>
<feature type="transmembrane region" description="Helical" evidence="6">
    <location>
        <begin position="218"/>
        <end position="240"/>
    </location>
</feature>
<keyword evidence="4 6" id="KW-0472">Membrane</keyword>